<dbReference type="InterPro" id="IPR014001">
    <property type="entry name" value="Helicase_ATP-bd"/>
</dbReference>
<evidence type="ECO:0000256" key="8">
    <source>
        <dbReference type="ARBA" id="ARBA00022840"/>
    </source>
</evidence>
<evidence type="ECO:0000256" key="9">
    <source>
        <dbReference type="ARBA" id="ARBA00023242"/>
    </source>
</evidence>
<dbReference type="InterPro" id="IPR027417">
    <property type="entry name" value="P-loop_NTPase"/>
</dbReference>
<keyword evidence="16" id="KW-1185">Reference proteome</keyword>
<dbReference type="InterPro" id="IPR014720">
    <property type="entry name" value="dsRBD_dom"/>
</dbReference>
<dbReference type="Pfam" id="PF07717">
    <property type="entry name" value="OB_NTP_bind"/>
    <property type="match status" value="1"/>
</dbReference>
<dbReference type="InterPro" id="IPR011709">
    <property type="entry name" value="DEAD-box_helicase_OB_fold"/>
</dbReference>
<feature type="domain" description="Helicase ATP-binding" evidence="13">
    <location>
        <begin position="385"/>
        <end position="551"/>
    </location>
</feature>
<dbReference type="InterPro" id="IPR002464">
    <property type="entry name" value="DNA/RNA_helicase_DEAH_CS"/>
</dbReference>
<dbReference type="SMART" id="SM00490">
    <property type="entry name" value="HELICc"/>
    <property type="match status" value="1"/>
</dbReference>
<evidence type="ECO:0000259" key="12">
    <source>
        <dbReference type="PROSITE" id="PS50137"/>
    </source>
</evidence>
<keyword evidence="10" id="KW-0694">RNA-binding</keyword>
<feature type="compositionally biased region" description="Low complexity" evidence="11">
    <location>
        <begin position="1539"/>
        <end position="1552"/>
    </location>
</feature>
<dbReference type="Pfam" id="PF21010">
    <property type="entry name" value="HA2_C"/>
    <property type="match status" value="1"/>
</dbReference>
<feature type="compositionally biased region" description="Basic and acidic residues" evidence="11">
    <location>
        <begin position="94"/>
        <end position="105"/>
    </location>
</feature>
<evidence type="ECO:0000256" key="3">
    <source>
        <dbReference type="ARBA" id="ARBA00012552"/>
    </source>
</evidence>
<dbReference type="GO" id="GO:0005730">
    <property type="term" value="C:nucleolus"/>
    <property type="evidence" value="ECO:0007669"/>
    <property type="project" value="TreeGrafter"/>
</dbReference>
<protein>
    <recommendedName>
        <fullName evidence="3">RNA helicase</fullName>
        <ecNumber evidence="3">3.6.4.13</ecNumber>
    </recommendedName>
</protein>
<dbReference type="PROSITE" id="PS51192">
    <property type="entry name" value="HELICASE_ATP_BIND_1"/>
    <property type="match status" value="1"/>
</dbReference>
<feature type="region of interest" description="Disordered" evidence="11">
    <location>
        <begin position="1522"/>
        <end position="1576"/>
    </location>
</feature>
<reference evidence="15 16" key="1">
    <citation type="journal article" date="2024" name="BMC Genomics">
        <title>Genome assembly of redclaw crayfish (Cherax quadricarinatus) provides insights into its immune adaptation and hypoxia tolerance.</title>
        <authorList>
            <person name="Liu Z."/>
            <person name="Zheng J."/>
            <person name="Li H."/>
            <person name="Fang K."/>
            <person name="Wang S."/>
            <person name="He J."/>
            <person name="Zhou D."/>
            <person name="Weng S."/>
            <person name="Chi M."/>
            <person name="Gu Z."/>
            <person name="He J."/>
            <person name="Li F."/>
            <person name="Wang M."/>
        </authorList>
    </citation>
    <scope>NUCLEOTIDE SEQUENCE [LARGE SCALE GENOMIC DNA]</scope>
    <source>
        <strain evidence="15">ZL_2023a</strain>
    </source>
</reference>
<evidence type="ECO:0000259" key="13">
    <source>
        <dbReference type="PROSITE" id="PS51192"/>
    </source>
</evidence>
<feature type="domain" description="DRBM" evidence="12">
    <location>
        <begin position="4"/>
        <end position="72"/>
    </location>
</feature>
<dbReference type="SMART" id="SM00358">
    <property type="entry name" value="DSRM"/>
    <property type="match status" value="2"/>
</dbReference>
<dbReference type="PROSITE" id="PS00690">
    <property type="entry name" value="DEAH_ATP_HELICASE"/>
    <property type="match status" value="1"/>
</dbReference>
<dbReference type="PROSITE" id="PS50137">
    <property type="entry name" value="DS_RBD"/>
    <property type="match status" value="2"/>
</dbReference>
<dbReference type="FunFam" id="3.30.160.20:FF:000026">
    <property type="entry name" value="ATP-dependent RNA helicase A"/>
    <property type="match status" value="1"/>
</dbReference>
<dbReference type="GO" id="GO:0003725">
    <property type="term" value="F:double-stranded RNA binding"/>
    <property type="evidence" value="ECO:0007669"/>
    <property type="project" value="InterPro"/>
</dbReference>
<organism evidence="15 16">
    <name type="scientific">Cherax quadricarinatus</name>
    <name type="common">Australian red claw crayfish</name>
    <dbReference type="NCBI Taxonomy" id="27406"/>
    <lineage>
        <taxon>Eukaryota</taxon>
        <taxon>Metazoa</taxon>
        <taxon>Ecdysozoa</taxon>
        <taxon>Arthropoda</taxon>
        <taxon>Crustacea</taxon>
        <taxon>Multicrustacea</taxon>
        <taxon>Malacostraca</taxon>
        <taxon>Eumalacostraca</taxon>
        <taxon>Eucarida</taxon>
        <taxon>Decapoda</taxon>
        <taxon>Pleocyemata</taxon>
        <taxon>Astacidea</taxon>
        <taxon>Parastacoidea</taxon>
        <taxon>Parastacidae</taxon>
        <taxon>Cherax</taxon>
    </lineage>
</organism>
<dbReference type="FunFam" id="3.40.50.300:FF:000284">
    <property type="entry name" value="probable ATP-dependent RNA helicase YTHDC2"/>
    <property type="match status" value="1"/>
</dbReference>
<evidence type="ECO:0000259" key="14">
    <source>
        <dbReference type="PROSITE" id="PS51194"/>
    </source>
</evidence>
<keyword evidence="4" id="KW-0677">Repeat</keyword>
<evidence type="ECO:0000313" key="16">
    <source>
        <dbReference type="Proteomes" id="UP001445076"/>
    </source>
</evidence>
<dbReference type="InterPro" id="IPR007502">
    <property type="entry name" value="Helicase-assoc_dom"/>
</dbReference>
<dbReference type="GO" id="GO:0040029">
    <property type="term" value="P:epigenetic regulation of gene expression"/>
    <property type="evidence" value="ECO:0007669"/>
    <property type="project" value="UniProtKB-ARBA"/>
</dbReference>
<dbReference type="Proteomes" id="UP001445076">
    <property type="component" value="Unassembled WGS sequence"/>
</dbReference>
<dbReference type="SMART" id="SM00487">
    <property type="entry name" value="DEXDc"/>
    <property type="match status" value="1"/>
</dbReference>
<comment type="subcellular location">
    <subcellularLocation>
        <location evidence="1">Nucleus</location>
    </subcellularLocation>
</comment>
<dbReference type="EMBL" id="JARKIK010000064">
    <property type="protein sequence ID" value="KAK8730388.1"/>
    <property type="molecule type" value="Genomic_DNA"/>
</dbReference>
<feature type="domain" description="Helicase C-terminal" evidence="14">
    <location>
        <begin position="629"/>
        <end position="799"/>
    </location>
</feature>
<evidence type="ECO:0000256" key="4">
    <source>
        <dbReference type="ARBA" id="ARBA00022737"/>
    </source>
</evidence>
<evidence type="ECO:0000256" key="10">
    <source>
        <dbReference type="PROSITE-ProRule" id="PRU00266"/>
    </source>
</evidence>
<evidence type="ECO:0000256" key="6">
    <source>
        <dbReference type="ARBA" id="ARBA00022801"/>
    </source>
</evidence>
<evidence type="ECO:0000256" key="1">
    <source>
        <dbReference type="ARBA" id="ARBA00004123"/>
    </source>
</evidence>
<keyword evidence="9" id="KW-0539">Nucleus</keyword>
<gene>
    <name evidence="15" type="ORF">OTU49_007986</name>
</gene>
<dbReference type="InterPro" id="IPR044446">
    <property type="entry name" value="DHX9_DSRM_2"/>
</dbReference>
<comment type="similarity">
    <text evidence="2">Belongs to the DEAD box helicase family. DEAH subfamily.</text>
</comment>
<evidence type="ECO:0000256" key="5">
    <source>
        <dbReference type="ARBA" id="ARBA00022741"/>
    </source>
</evidence>
<dbReference type="Pfam" id="PF00270">
    <property type="entry name" value="DEAD"/>
    <property type="match status" value="1"/>
</dbReference>
<evidence type="ECO:0000256" key="7">
    <source>
        <dbReference type="ARBA" id="ARBA00022806"/>
    </source>
</evidence>
<dbReference type="CDD" id="cd19854">
    <property type="entry name" value="DSRM_DHX9_rpt1"/>
    <property type="match status" value="1"/>
</dbReference>
<dbReference type="CDD" id="cd19855">
    <property type="entry name" value="DSRM_DHX9_rpt2"/>
    <property type="match status" value="1"/>
</dbReference>
<dbReference type="GO" id="GO:0003724">
    <property type="term" value="F:RNA helicase activity"/>
    <property type="evidence" value="ECO:0007669"/>
    <property type="project" value="UniProtKB-EC"/>
</dbReference>
<dbReference type="Pfam" id="PF00035">
    <property type="entry name" value="dsrm"/>
    <property type="match status" value="2"/>
</dbReference>
<dbReference type="GO" id="GO:1990904">
    <property type="term" value="C:ribonucleoprotein complex"/>
    <property type="evidence" value="ECO:0007669"/>
    <property type="project" value="TreeGrafter"/>
</dbReference>
<sequence>MADNIKSWLHSYCEKKKITPNFEVRNSGPKYRQRFLCEVRVSGYNYIGVGNSTCKKDAQSNAARDFAQFLVRQGEVQSNELPDFKVPEAGGGEDGSRSGGGEEFKFSAPMAPVPGLREEGNVYHPIQREGRQMTYMERIQERKAIEDAEEVDLTGNIHGNWTVENSKSRLHMFLQTNKIKADYKYSAIGPDHNRSFVAEMSFYVKQLQRNVYARETGSNKQAASKSCSLSLVRQLYHLNVIEPFSGTLKKKDSNQLKPYQVSLSPEAITLLDSVIKVTGVQPIMPGSDPSQAINLITDVKLAEFEASEAPQSTGGVVSWSPPQQNWNAWTSCNLDEGPLSTLTLNQISADLQRAQKDRLQSDQRLQSLLEQRTQLPVYKMKQDIMAAIYENPVTIIRGNTGCGKTTQVCQYILDDYIQSGSGAYCNIFVTQPRRISAVSVADRVACERGEDTGNSVGYSVRFESVLPRPYGGILFCTVGVLLRKLEAGLRGVSHVIVDEIHERDINTDFILIVLRDMVRAFPDLRIILMSATIDISLFSEYFVNPCLIEVPGRAFPVKEYFLEDCIELTKFVPPPDTRKKNKKEKDDEVMGDEPEENLNIITSGHYSDATKRSLSMLTEKDLSFELMEALLKYLDTLNTPGAVLIFLPGWNLIFTLMRHLKQHPTFGGHKYCILPLHSQLPREDQRRVFDLVSDGVRKIILATNIAESSITINDVVFVIDSCKAKMKLFTSHNNMTNYATVWASRTNLEQRKGRAGRVRAGICFHMCSKARYERLDEHMTPEMFRTPLHEVALSIKLLRLGSIGEFLSKAVQAPPIDAVIEAEVTLREMKCLDNNDELTPLGRILARLPIEPRLGKMVILGCIFFCGDAMCTIAAHNSTSPEIFIIPPEFRRLSPFQRAFAGNRYSDHIAALNAFNAWEEARAGGEDAEIGFCDYKGLSMPTLRVTWEAKNQLKELLVNTAGFPEECLLPQTFNFNGPDAKLDIIVGLLTLGHYPNVCAHKEKRKVLTTESKAALIHKSSVNCSNYELTFPSPYFVFGEKIRTRAVSCKQMTMVTPVHLLLFGSRHVEAVEGVVRLDGWINLDFSAELAAKILTLRPSLESLIVRGASNPECITEPSHQDEQVMNCIRQLCRMNAGRHNLERIATGDFNTPRPPRQFGGPQIKRMRTDDGPGGFGDSNGGFRGGYSNNSGFAGGRGYGRGGRGGYGGNRGGFGGNRGGFGGDRGSYGGSLGGFGDHEGSSSSLGGFGDRRGLSSSLGGLSDRGGSSSSLRGFGDRLGSSSSLGGFSGDHGGYGGNRGGFGVARENYGNNQGFGGGREGYGGSRGFGGYGGCRGGFGDSNGSFGEKFGSSLGNFGNGRGGLGSLGGSSSSLGTSGSTFGCAGSSLGISSSSLGSSGGSFGGSGSSLGSSGRILGDSGSSLRGFGGDLGSLSSNRTGLSSSLGGLSSSREDYGSRLGGFSSNLGGLRGDCGSLRGDHRGFGSSYGNFEKDCKNFGGGFKSDCGGFEGEHGSFGSNCRNFGSREGFGSSRESFGGERGGFGSSRESFRGSFGSDRGSFREDFNGSHGNYGGAKQEIGSE</sequence>
<dbReference type="Pfam" id="PF00271">
    <property type="entry name" value="Helicase_C"/>
    <property type="match status" value="1"/>
</dbReference>
<comment type="caution">
    <text evidence="15">The sequence shown here is derived from an EMBL/GenBank/DDBJ whole genome shotgun (WGS) entry which is preliminary data.</text>
</comment>
<dbReference type="CDD" id="cd18791">
    <property type="entry name" value="SF2_C_RHA"/>
    <property type="match status" value="1"/>
</dbReference>
<dbReference type="PANTHER" id="PTHR18934">
    <property type="entry name" value="ATP-DEPENDENT RNA HELICASE"/>
    <property type="match status" value="1"/>
</dbReference>
<dbReference type="InterPro" id="IPR044445">
    <property type="entry name" value="DHX9_DSRM_1"/>
</dbReference>
<dbReference type="EC" id="3.6.4.13" evidence="3"/>
<proteinExistence type="inferred from homology"/>
<dbReference type="FunFam" id="3.30.160.20:FF:000028">
    <property type="entry name" value="ATP-dependent RNA helicase A"/>
    <property type="match status" value="1"/>
</dbReference>
<accession>A0AAW0WSK5</accession>
<keyword evidence="7" id="KW-0347">Helicase</keyword>
<dbReference type="GO" id="GO:0045944">
    <property type="term" value="P:positive regulation of transcription by RNA polymerase II"/>
    <property type="evidence" value="ECO:0007669"/>
    <property type="project" value="TreeGrafter"/>
</dbReference>
<dbReference type="SMART" id="SM00847">
    <property type="entry name" value="HA2"/>
    <property type="match status" value="1"/>
</dbReference>
<dbReference type="GO" id="GO:0005524">
    <property type="term" value="F:ATP binding"/>
    <property type="evidence" value="ECO:0007669"/>
    <property type="project" value="UniProtKB-KW"/>
</dbReference>
<evidence type="ECO:0000256" key="11">
    <source>
        <dbReference type="SAM" id="MobiDB-lite"/>
    </source>
</evidence>
<dbReference type="SUPFAM" id="SSF52540">
    <property type="entry name" value="P-loop containing nucleoside triphosphate hydrolases"/>
    <property type="match status" value="1"/>
</dbReference>
<dbReference type="InterPro" id="IPR001650">
    <property type="entry name" value="Helicase_C-like"/>
</dbReference>
<dbReference type="Gene3D" id="3.30.160.20">
    <property type="match status" value="2"/>
</dbReference>
<dbReference type="GO" id="GO:0050684">
    <property type="term" value="P:regulation of mRNA processing"/>
    <property type="evidence" value="ECO:0007669"/>
    <property type="project" value="TreeGrafter"/>
</dbReference>
<dbReference type="GO" id="GO:0016887">
    <property type="term" value="F:ATP hydrolysis activity"/>
    <property type="evidence" value="ECO:0007669"/>
    <property type="project" value="TreeGrafter"/>
</dbReference>
<evidence type="ECO:0000256" key="2">
    <source>
        <dbReference type="ARBA" id="ARBA00008792"/>
    </source>
</evidence>
<dbReference type="Gene3D" id="3.40.50.300">
    <property type="entry name" value="P-loop containing nucleotide triphosphate hydrolases"/>
    <property type="match status" value="2"/>
</dbReference>
<feature type="domain" description="DRBM" evidence="12">
    <location>
        <begin position="165"/>
        <end position="237"/>
    </location>
</feature>
<keyword evidence="6" id="KW-0378">Hydrolase</keyword>
<dbReference type="GO" id="GO:0043138">
    <property type="term" value="F:3'-5' DNA helicase activity"/>
    <property type="evidence" value="ECO:0007669"/>
    <property type="project" value="TreeGrafter"/>
</dbReference>
<keyword evidence="5" id="KW-0547">Nucleotide-binding</keyword>
<dbReference type="FunFam" id="3.40.50.300:FF:000677">
    <property type="entry name" value="ATP-dependent RNA helicase A"/>
    <property type="match status" value="1"/>
</dbReference>
<dbReference type="InterPro" id="IPR011545">
    <property type="entry name" value="DEAD/DEAH_box_helicase_dom"/>
</dbReference>
<dbReference type="Gene3D" id="1.20.120.1080">
    <property type="match status" value="1"/>
</dbReference>
<evidence type="ECO:0000313" key="15">
    <source>
        <dbReference type="EMBL" id="KAK8730388.1"/>
    </source>
</evidence>
<dbReference type="PANTHER" id="PTHR18934:SF119">
    <property type="entry name" value="ATP-DEPENDENT RNA HELICASE A"/>
    <property type="match status" value="1"/>
</dbReference>
<feature type="region of interest" description="Disordered" evidence="11">
    <location>
        <begin position="1144"/>
        <end position="1163"/>
    </location>
</feature>
<feature type="region of interest" description="Disordered" evidence="11">
    <location>
        <begin position="80"/>
        <end position="105"/>
    </location>
</feature>
<dbReference type="SUPFAM" id="SSF54768">
    <property type="entry name" value="dsRNA-binding domain-like"/>
    <property type="match status" value="2"/>
</dbReference>
<name>A0AAW0WSK5_CHEQU</name>
<keyword evidence="8" id="KW-0067">ATP-binding</keyword>
<dbReference type="PROSITE" id="PS51194">
    <property type="entry name" value="HELICASE_CTER"/>
    <property type="match status" value="1"/>
</dbReference>